<dbReference type="EMBL" id="FOFB01000038">
    <property type="protein sequence ID" value="SER37265.1"/>
    <property type="molecule type" value="Genomic_DNA"/>
</dbReference>
<name>A0A1H9NNQ7_9BACT</name>
<keyword evidence="4" id="KW-1185">Reference proteome</keyword>
<reference evidence="4" key="1">
    <citation type="submission" date="2016-10" db="EMBL/GenBank/DDBJ databases">
        <authorList>
            <person name="Varghese N."/>
            <person name="Submissions S."/>
        </authorList>
    </citation>
    <scope>NUCLEOTIDE SEQUENCE [LARGE SCALE GENOMIC DNA]</scope>
    <source>
        <strain evidence="4">DSM 24740</strain>
    </source>
</reference>
<protein>
    <recommendedName>
        <fullName evidence="5">DUF4173 domain-containing protein</fullName>
    </recommendedName>
</protein>
<evidence type="ECO:0008006" key="5">
    <source>
        <dbReference type="Google" id="ProtNLM"/>
    </source>
</evidence>
<evidence type="ECO:0000313" key="3">
    <source>
        <dbReference type="EMBL" id="SER37265.1"/>
    </source>
</evidence>
<feature type="transmembrane region" description="Helical" evidence="2">
    <location>
        <begin position="366"/>
        <end position="386"/>
    </location>
</feature>
<gene>
    <name evidence="3" type="ORF">SAMN05444359_13823</name>
</gene>
<dbReference type="Pfam" id="PF13687">
    <property type="entry name" value="DUF4153"/>
    <property type="match status" value="1"/>
</dbReference>
<keyword evidence="2" id="KW-0812">Transmembrane</keyword>
<dbReference type="InterPro" id="IPR025291">
    <property type="entry name" value="DUF4153"/>
</dbReference>
<organism evidence="3 4">
    <name type="scientific">Neolewinella agarilytica</name>
    <dbReference type="NCBI Taxonomy" id="478744"/>
    <lineage>
        <taxon>Bacteria</taxon>
        <taxon>Pseudomonadati</taxon>
        <taxon>Bacteroidota</taxon>
        <taxon>Saprospiria</taxon>
        <taxon>Saprospirales</taxon>
        <taxon>Lewinellaceae</taxon>
        <taxon>Neolewinella</taxon>
    </lineage>
</organism>
<proteinExistence type="predicted"/>
<accession>A0A1H9NNQ7</accession>
<dbReference type="STRING" id="478744.SAMN05444359_13823"/>
<feature type="region of interest" description="Disordered" evidence="1">
    <location>
        <begin position="228"/>
        <end position="247"/>
    </location>
</feature>
<feature type="transmembrane region" description="Helical" evidence="2">
    <location>
        <begin position="140"/>
        <end position="161"/>
    </location>
</feature>
<dbReference type="Proteomes" id="UP000199021">
    <property type="component" value="Unassembled WGS sequence"/>
</dbReference>
<feature type="transmembrane region" description="Helical" evidence="2">
    <location>
        <begin position="99"/>
        <end position="119"/>
    </location>
</feature>
<dbReference type="OrthoDB" id="627992at2"/>
<keyword evidence="2" id="KW-0472">Membrane</keyword>
<evidence type="ECO:0000256" key="1">
    <source>
        <dbReference type="SAM" id="MobiDB-lite"/>
    </source>
</evidence>
<dbReference type="RefSeq" id="WP_090173119.1">
    <property type="nucleotide sequence ID" value="NZ_FOFB01000038.1"/>
</dbReference>
<evidence type="ECO:0000256" key="2">
    <source>
        <dbReference type="SAM" id="Phobius"/>
    </source>
</evidence>
<keyword evidence="2" id="KW-1133">Transmembrane helix</keyword>
<feature type="transmembrane region" description="Helical" evidence="2">
    <location>
        <begin position="57"/>
        <end position="79"/>
    </location>
</feature>
<feature type="transmembrane region" description="Helical" evidence="2">
    <location>
        <begin position="181"/>
        <end position="204"/>
    </location>
</feature>
<evidence type="ECO:0000313" key="4">
    <source>
        <dbReference type="Proteomes" id="UP000199021"/>
    </source>
</evidence>
<feature type="transmembrane region" description="Helical" evidence="2">
    <location>
        <begin position="304"/>
        <end position="321"/>
    </location>
</feature>
<feature type="transmembrane region" description="Helical" evidence="2">
    <location>
        <begin position="398"/>
        <end position="418"/>
    </location>
</feature>
<dbReference type="InParanoid" id="A0A1H9NNQ7"/>
<feature type="transmembrane region" description="Helical" evidence="2">
    <location>
        <begin position="262"/>
        <end position="284"/>
    </location>
</feature>
<sequence length="498" mass="56953">MNNHHKKTIAILVLAVAYAVLFYKGQMGVNLLIFDGLLLTLTLWLRPELGKHRPFVWSVAGLLFSAVSVVIVNTDFSLLAHHATYLLVLGFAQARELRFIWFGLLLGGVSLFAGPLRWWRSQRASRAQLQNTPNGTLSPWLKQVALPLLVAVPFLFFYLTGNGQFSKLVSGFFGLFSEFNISPTTFWVILLMLVAGFLSAGLLFPTTREFRLIKLQSAFRDDMIRSRPERQAVPPQAEKNYYSRPSSTPNPMALRYEYRQSVITFGLLNVLLAAVNLTDLRYVWLNASELSASTLSHYVHVGTWNLVISIFLAMAVVLFYFRGNLNFLKEATALPPLARLWLAQNSILAISVGVRNWHYIDAYGLAMGRVYVFFVLLLMLFGLFTLWRKVGHRLTISYLFQANGMALWLALIVLGAVNWTNGITRYNLATQEWEEVDWYYLVNVLPASNAFLIEAYDEAHPGETSKGEMHRKMLPNTHRIADWRSWNYADWRNWRELR</sequence>
<dbReference type="AlphaFoldDB" id="A0A1H9NNQ7"/>